<dbReference type="GO" id="GO:0002098">
    <property type="term" value="P:tRNA wobble uridine modification"/>
    <property type="evidence" value="ECO:0007669"/>
    <property type="project" value="InterPro"/>
</dbReference>
<dbReference type="PANTHER" id="PTHR11806">
    <property type="entry name" value="GLUCOSE INHIBITED DIVISION PROTEIN A"/>
    <property type="match status" value="1"/>
</dbReference>
<feature type="binding site" evidence="11">
    <location>
        <begin position="236"/>
        <end position="250"/>
    </location>
    <ligand>
        <name>NAD(+)</name>
        <dbReference type="ChEBI" id="CHEBI:57540"/>
    </ligand>
</feature>
<dbReference type="InterPro" id="IPR044920">
    <property type="entry name" value="MnmG_C_subdom_sf"/>
</dbReference>
<evidence type="ECO:0000256" key="10">
    <source>
        <dbReference type="ARBA" id="ARBA00031800"/>
    </source>
</evidence>
<dbReference type="InterPro" id="IPR036188">
    <property type="entry name" value="FAD/NAD-bd_sf"/>
</dbReference>
<dbReference type="Proteomes" id="UP000607559">
    <property type="component" value="Unassembled WGS sequence"/>
</dbReference>
<dbReference type="Gene3D" id="3.50.50.60">
    <property type="entry name" value="FAD/NAD(P)-binding domain"/>
    <property type="match status" value="2"/>
</dbReference>
<reference evidence="13" key="2">
    <citation type="submission" date="2020-09" db="EMBL/GenBank/DDBJ databases">
        <authorList>
            <person name="Sun Q."/>
            <person name="Zhou Y."/>
        </authorList>
    </citation>
    <scope>NUCLEOTIDE SEQUENCE</scope>
    <source>
        <strain evidence="13">CGMCC 1.15448</strain>
    </source>
</reference>
<dbReference type="AlphaFoldDB" id="A0A8J2UFL3"/>
<dbReference type="InterPro" id="IPR020595">
    <property type="entry name" value="MnmG-rel_CS"/>
</dbReference>
<dbReference type="GO" id="GO:0030488">
    <property type="term" value="P:tRNA methylation"/>
    <property type="evidence" value="ECO:0007669"/>
    <property type="project" value="TreeGrafter"/>
</dbReference>
<dbReference type="NCBIfam" id="TIGR00136">
    <property type="entry name" value="mnmG_gidA"/>
    <property type="match status" value="1"/>
</dbReference>
<evidence type="ECO:0000256" key="9">
    <source>
        <dbReference type="ARBA" id="ARBA00025948"/>
    </source>
</evidence>
<dbReference type="GO" id="GO:0050660">
    <property type="term" value="F:flavin adenine dinucleotide binding"/>
    <property type="evidence" value="ECO:0007669"/>
    <property type="project" value="UniProtKB-UniRule"/>
</dbReference>
<evidence type="ECO:0000256" key="7">
    <source>
        <dbReference type="ARBA" id="ARBA00022827"/>
    </source>
</evidence>
<evidence type="ECO:0000256" key="3">
    <source>
        <dbReference type="ARBA" id="ARBA00007653"/>
    </source>
</evidence>
<dbReference type="Pfam" id="PF13932">
    <property type="entry name" value="SAM_GIDA_C"/>
    <property type="match status" value="1"/>
</dbReference>
<dbReference type="Gene3D" id="1.10.10.1800">
    <property type="entry name" value="tRNA uridine 5-carboxymethylaminomethyl modification enzyme MnmG/GidA"/>
    <property type="match status" value="1"/>
</dbReference>
<comment type="similarity">
    <text evidence="3 11">Belongs to the MnmG family.</text>
</comment>
<dbReference type="SUPFAM" id="SSF51905">
    <property type="entry name" value="FAD/NAD(P)-binding domain"/>
    <property type="match status" value="2"/>
</dbReference>
<keyword evidence="11" id="KW-0963">Cytoplasm</keyword>
<dbReference type="HAMAP" id="MF_00129">
    <property type="entry name" value="MnmG_GidA"/>
    <property type="match status" value="1"/>
</dbReference>
<dbReference type="Pfam" id="PF01134">
    <property type="entry name" value="GIDA"/>
    <property type="match status" value="1"/>
</dbReference>
<evidence type="ECO:0000256" key="11">
    <source>
        <dbReference type="HAMAP-Rule" id="MF_00129"/>
    </source>
</evidence>
<dbReference type="InterPro" id="IPR002218">
    <property type="entry name" value="MnmG-rel"/>
</dbReference>
<evidence type="ECO:0000259" key="12">
    <source>
        <dbReference type="SMART" id="SM01228"/>
    </source>
</evidence>
<evidence type="ECO:0000256" key="1">
    <source>
        <dbReference type="ARBA" id="ARBA00001974"/>
    </source>
</evidence>
<dbReference type="FunFam" id="3.50.50.60:FF:000002">
    <property type="entry name" value="tRNA uridine 5-carboxymethylaminomethyl modification enzyme MnmG"/>
    <property type="match status" value="1"/>
</dbReference>
<evidence type="ECO:0000256" key="5">
    <source>
        <dbReference type="ARBA" id="ARBA00022630"/>
    </source>
</evidence>
<evidence type="ECO:0000313" key="14">
    <source>
        <dbReference type="Proteomes" id="UP000607559"/>
    </source>
</evidence>
<dbReference type="PROSITE" id="PS01281">
    <property type="entry name" value="GIDA_2"/>
    <property type="match status" value="1"/>
</dbReference>
<evidence type="ECO:0000256" key="2">
    <source>
        <dbReference type="ARBA" id="ARBA00003717"/>
    </source>
</evidence>
<sequence>MNMQTIAQMSCNPAMGGIAKGQIVREIDALGGYSGIVTDKSMIQFRMLNRSKGPAMWSPRAQNDRMLFAATWREMLEQTPNVDFYQDMVNSLVIQDGKACGVVTGLGHTIHAKAVVVTSGTFLNGVIHIGEKRFGGGRVAEKAATGITEQLVSLGFESDRLKTGTPPRIDGRSLDYTKMEEQKGDEDIIGFSYLDVPKPTRQKSCWITYTNSTVHDILKTGFDRSPMYTGRIEGVGPRYCPSIEDKINRFAERERHQLFIEPEGWNTVEIYVNGFSTSLPEEVQYAALRQVPGFEQVRIFRPGYAIEYDYFPPTQLRHSLETKAIDNLFFAGQVNGTTGYEEAACQGLMAGINAHQKTRQLEPLILKRSEAYIGVLIDDLISKGTEEPYRMFTSRAEFRTLLRQDNADLRLTEMSYRLGLASQERMERTIQKKNGVDEIKNLLQSFSLEPEESLDYLVTKNSAPLTQKQRAGQVLLRPGIDLQSMSKAIPRLGEEVKTYSPDMLEQAEIQVKYDVYIEKEKDLVQKMAQLEDLLIPDNFNYDRVSSLSNEALQKFKKIKPRTLGQASRISGVNPSDVQILMVFMGR</sequence>
<comment type="caution">
    <text evidence="13">The sequence shown here is derived from an EMBL/GenBank/DDBJ whole genome shotgun (WGS) entry which is preliminary data.</text>
</comment>
<dbReference type="FunFam" id="1.10.150.570:FF:000001">
    <property type="entry name" value="tRNA uridine 5-carboxymethylaminomethyl modification enzyme MnmG"/>
    <property type="match status" value="1"/>
</dbReference>
<keyword evidence="8 11" id="KW-0520">NAD</keyword>
<dbReference type="InterPro" id="IPR026904">
    <property type="entry name" value="MnmG_C"/>
</dbReference>
<protein>
    <recommendedName>
        <fullName evidence="4 11">tRNA uridine 5-carboxymethylaminomethyl modification enzyme MnmG</fullName>
    </recommendedName>
    <alternativeName>
        <fullName evidence="10 11">Glucose-inhibited division protein A</fullName>
    </alternativeName>
</protein>
<comment type="subcellular location">
    <subcellularLocation>
        <location evidence="11">Cytoplasm</location>
    </subcellularLocation>
</comment>
<evidence type="ECO:0000256" key="4">
    <source>
        <dbReference type="ARBA" id="ARBA00020461"/>
    </source>
</evidence>
<keyword evidence="6 11" id="KW-0819">tRNA processing</keyword>
<name>A0A8J2UFL3_9BACT</name>
<dbReference type="EMBL" id="BMJC01000004">
    <property type="protein sequence ID" value="GGB10752.1"/>
    <property type="molecule type" value="Genomic_DNA"/>
</dbReference>
<evidence type="ECO:0000256" key="8">
    <source>
        <dbReference type="ARBA" id="ARBA00023027"/>
    </source>
</evidence>
<dbReference type="Pfam" id="PF21680">
    <property type="entry name" value="GIDA_C_1st"/>
    <property type="match status" value="1"/>
</dbReference>
<comment type="caution">
    <text evidence="11">Lacks conserved residue(s) required for the propagation of feature annotation.</text>
</comment>
<dbReference type="SMART" id="SM01228">
    <property type="entry name" value="GIDA_assoc_3"/>
    <property type="match status" value="1"/>
</dbReference>
<comment type="function">
    <text evidence="2 11">NAD-binding protein involved in the addition of a carboxymethylaminomethyl (cmnm) group at the wobble position (U34) of certain tRNAs, forming tRNA-cmnm(5)s(2)U34.</text>
</comment>
<reference evidence="13" key="1">
    <citation type="journal article" date="2014" name="Int. J. Syst. Evol. Microbiol.">
        <title>Complete genome sequence of Corynebacterium casei LMG S-19264T (=DSM 44701T), isolated from a smear-ripened cheese.</title>
        <authorList>
            <consortium name="US DOE Joint Genome Institute (JGI-PGF)"/>
            <person name="Walter F."/>
            <person name="Albersmeier A."/>
            <person name="Kalinowski J."/>
            <person name="Ruckert C."/>
        </authorList>
    </citation>
    <scope>NUCLEOTIDE SEQUENCE</scope>
    <source>
        <strain evidence="13">CGMCC 1.15448</strain>
    </source>
</reference>
<keyword evidence="14" id="KW-1185">Reference proteome</keyword>
<organism evidence="13 14">
    <name type="scientific">Puia dinghuensis</name>
    <dbReference type="NCBI Taxonomy" id="1792502"/>
    <lineage>
        <taxon>Bacteria</taxon>
        <taxon>Pseudomonadati</taxon>
        <taxon>Bacteroidota</taxon>
        <taxon>Chitinophagia</taxon>
        <taxon>Chitinophagales</taxon>
        <taxon>Chitinophagaceae</taxon>
        <taxon>Puia</taxon>
    </lineage>
</organism>
<dbReference type="InterPro" id="IPR047001">
    <property type="entry name" value="MnmG_C_subdom"/>
</dbReference>
<proteinExistence type="inferred from homology"/>
<comment type="cofactor">
    <cofactor evidence="1 11">
        <name>FAD</name>
        <dbReference type="ChEBI" id="CHEBI:57692"/>
    </cofactor>
</comment>
<dbReference type="InterPro" id="IPR040131">
    <property type="entry name" value="MnmG_N"/>
</dbReference>
<comment type="subunit">
    <text evidence="9 11">Homodimer. Heterotetramer of two MnmE and two MnmG subunits.</text>
</comment>
<keyword evidence="7 11" id="KW-0274">FAD</keyword>
<evidence type="ECO:0000313" key="13">
    <source>
        <dbReference type="EMBL" id="GGB10752.1"/>
    </source>
</evidence>
<evidence type="ECO:0000256" key="6">
    <source>
        <dbReference type="ARBA" id="ARBA00022694"/>
    </source>
</evidence>
<dbReference type="PROSITE" id="PS01280">
    <property type="entry name" value="GIDA_1"/>
    <property type="match status" value="1"/>
</dbReference>
<keyword evidence="5 11" id="KW-0285">Flavoprotein</keyword>
<accession>A0A8J2UFL3</accession>
<feature type="domain" description="tRNA uridine 5-carboxymethylaminomethyl modification enzyme C-terminal subdomain" evidence="12">
    <location>
        <begin position="511"/>
        <end position="582"/>
    </location>
</feature>
<gene>
    <name evidence="11 13" type="primary">mnmG</name>
    <name evidence="11" type="synonym">gidA</name>
    <name evidence="13" type="ORF">GCM10011511_37900</name>
</gene>
<dbReference type="InterPro" id="IPR004416">
    <property type="entry name" value="MnmG"/>
</dbReference>
<dbReference type="PANTHER" id="PTHR11806:SF0">
    <property type="entry name" value="PROTEIN MTO1 HOMOLOG, MITOCHONDRIAL"/>
    <property type="match status" value="1"/>
</dbReference>
<dbReference type="InterPro" id="IPR049312">
    <property type="entry name" value="GIDA_C_N"/>
</dbReference>
<dbReference type="Gene3D" id="1.10.150.570">
    <property type="entry name" value="GidA associated domain, C-terminal subdomain"/>
    <property type="match status" value="1"/>
</dbReference>
<dbReference type="GO" id="GO:0005829">
    <property type="term" value="C:cytosol"/>
    <property type="evidence" value="ECO:0007669"/>
    <property type="project" value="TreeGrafter"/>
</dbReference>